<accession>X1NZ34</accession>
<feature type="non-terminal residue" evidence="2">
    <location>
        <position position="1"/>
    </location>
</feature>
<sequence length="122" mass="13164">ASELDFIRGITGFVINDKASNPKANIKNIACPSHGKYVDRSPCGTGTCAKMAALYAKGELGLGETYVTESIIGSLFWGKLIEEVTVGSFRAVLPEVTGRAFITGIHNFVIDEDDPFKYGFQV</sequence>
<organism evidence="2">
    <name type="scientific">marine sediment metagenome</name>
    <dbReference type="NCBI Taxonomy" id="412755"/>
    <lineage>
        <taxon>unclassified sequences</taxon>
        <taxon>metagenomes</taxon>
        <taxon>ecological metagenomes</taxon>
    </lineage>
</organism>
<comment type="caution">
    <text evidence="2">The sequence shown here is derived from an EMBL/GenBank/DDBJ whole genome shotgun (WGS) entry which is preliminary data.</text>
</comment>
<evidence type="ECO:0008006" key="3">
    <source>
        <dbReference type="Google" id="ProtNLM"/>
    </source>
</evidence>
<dbReference type="EMBL" id="BARV01015630">
    <property type="protein sequence ID" value="GAI32025.1"/>
    <property type="molecule type" value="Genomic_DNA"/>
</dbReference>
<dbReference type="Gene3D" id="3.10.310.10">
    <property type="entry name" value="Diaminopimelate Epimerase, Chain A, domain 1"/>
    <property type="match status" value="1"/>
</dbReference>
<comment type="similarity">
    <text evidence="1">Belongs to the proline racemase family.</text>
</comment>
<dbReference type="SUPFAM" id="SSF54506">
    <property type="entry name" value="Diaminopimelate epimerase-like"/>
    <property type="match status" value="1"/>
</dbReference>
<gene>
    <name evidence="2" type="ORF">S06H3_26991</name>
</gene>
<dbReference type="PANTHER" id="PTHR33442">
    <property type="entry name" value="TRANS-3-HYDROXY-L-PROLINE DEHYDRATASE"/>
    <property type="match status" value="1"/>
</dbReference>
<name>X1NZ34_9ZZZZ</name>
<evidence type="ECO:0000256" key="1">
    <source>
        <dbReference type="ARBA" id="ARBA00007529"/>
    </source>
</evidence>
<dbReference type="Pfam" id="PF05544">
    <property type="entry name" value="Pro_racemase"/>
    <property type="match status" value="1"/>
</dbReference>
<dbReference type="PANTHER" id="PTHR33442:SF1">
    <property type="entry name" value="TRANS-3-HYDROXY-L-PROLINE DEHYDRATASE"/>
    <property type="match status" value="1"/>
</dbReference>
<evidence type="ECO:0000313" key="2">
    <source>
        <dbReference type="EMBL" id="GAI32025.1"/>
    </source>
</evidence>
<reference evidence="2" key="1">
    <citation type="journal article" date="2014" name="Front. Microbiol.">
        <title>High frequency of phylogenetically diverse reductive dehalogenase-homologous genes in deep subseafloor sedimentary metagenomes.</title>
        <authorList>
            <person name="Kawai M."/>
            <person name="Futagami T."/>
            <person name="Toyoda A."/>
            <person name="Takaki Y."/>
            <person name="Nishi S."/>
            <person name="Hori S."/>
            <person name="Arai W."/>
            <person name="Tsubouchi T."/>
            <person name="Morono Y."/>
            <person name="Uchiyama I."/>
            <person name="Ito T."/>
            <person name="Fujiyama A."/>
            <person name="Inagaki F."/>
            <person name="Takami H."/>
        </authorList>
    </citation>
    <scope>NUCLEOTIDE SEQUENCE</scope>
    <source>
        <strain evidence="2">Expedition CK06-06</strain>
    </source>
</reference>
<proteinExistence type="inferred from homology"/>
<dbReference type="AlphaFoldDB" id="X1NZ34"/>
<dbReference type="InterPro" id="IPR008794">
    <property type="entry name" value="Pro_racemase_fam"/>
</dbReference>
<protein>
    <recommendedName>
        <fullName evidence="3">Proline racemase</fullName>
    </recommendedName>
</protein>